<evidence type="ECO:0000313" key="2">
    <source>
        <dbReference type="EMBL" id="MFC7302938.1"/>
    </source>
</evidence>
<proteinExistence type="predicted"/>
<dbReference type="Proteomes" id="UP001596523">
    <property type="component" value="Unassembled WGS sequence"/>
</dbReference>
<dbReference type="Gene3D" id="3.40.50.720">
    <property type="entry name" value="NAD(P)-binding Rossmann-like Domain"/>
    <property type="match status" value="1"/>
</dbReference>
<dbReference type="Gene3D" id="3.90.25.10">
    <property type="entry name" value="UDP-galactose 4-epimerase, domain 1"/>
    <property type="match status" value="1"/>
</dbReference>
<evidence type="ECO:0000259" key="1">
    <source>
        <dbReference type="Pfam" id="PF05368"/>
    </source>
</evidence>
<dbReference type="PROSITE" id="PS00369">
    <property type="entry name" value="PTS_HPR_HIS"/>
    <property type="match status" value="1"/>
</dbReference>
<sequence length="285" mass="30378">MAETTAHTTQLAPGATLLVTNGTGRTGRTVAEAATAAGLHARPAARSTEPRFDWQDQDTWEAALHGAAGAYLAYPSDIGAPDAAATIGAFARRAVAAGVRRLVLLSARGEDLALPAERALRESGADWTVVRASWFQQNFSEGPLLDGLRGGELVLPVGETKEPFIDVRDIADVVVAAIRDPAYSGQIIEVSGPRLLSFREAAAEITAATGQDIRYVELSPQEYTHALTGLGIERPEAEFVTELFATLLDGRNARLSDGVRRILGREPRDFTGFAREEAAAGTWKS</sequence>
<dbReference type="InterPro" id="IPR051604">
    <property type="entry name" value="Ergot_Alk_Oxidoreductase"/>
</dbReference>
<dbReference type="InterPro" id="IPR001020">
    <property type="entry name" value="PTS_HPr_His_P_site"/>
</dbReference>
<name>A0ABW2JAA5_9ACTN</name>
<organism evidence="2 3">
    <name type="scientific">Streptomyces monticola</name>
    <dbReference type="NCBI Taxonomy" id="2666263"/>
    <lineage>
        <taxon>Bacteria</taxon>
        <taxon>Bacillati</taxon>
        <taxon>Actinomycetota</taxon>
        <taxon>Actinomycetes</taxon>
        <taxon>Kitasatosporales</taxon>
        <taxon>Streptomycetaceae</taxon>
        <taxon>Streptomyces</taxon>
    </lineage>
</organism>
<protein>
    <submittedName>
        <fullName evidence="2">NmrA family NAD(P)-binding protein</fullName>
    </submittedName>
</protein>
<dbReference type="RefSeq" id="WP_381825613.1">
    <property type="nucleotide sequence ID" value="NZ_JBHTCF010000001.1"/>
</dbReference>
<dbReference type="PANTHER" id="PTHR43162:SF1">
    <property type="entry name" value="PRESTALK A DIFFERENTIATION PROTEIN A"/>
    <property type="match status" value="1"/>
</dbReference>
<dbReference type="InterPro" id="IPR036291">
    <property type="entry name" value="NAD(P)-bd_dom_sf"/>
</dbReference>
<keyword evidence="3" id="KW-1185">Reference proteome</keyword>
<dbReference type="PANTHER" id="PTHR43162">
    <property type="match status" value="1"/>
</dbReference>
<gene>
    <name evidence="2" type="ORF">ACFQVC_01735</name>
</gene>
<feature type="domain" description="NmrA-like" evidence="1">
    <location>
        <begin position="16"/>
        <end position="225"/>
    </location>
</feature>
<dbReference type="EMBL" id="JBHTCF010000001">
    <property type="protein sequence ID" value="MFC7302938.1"/>
    <property type="molecule type" value="Genomic_DNA"/>
</dbReference>
<accession>A0ABW2JAA5</accession>
<dbReference type="Pfam" id="PF05368">
    <property type="entry name" value="NmrA"/>
    <property type="match status" value="1"/>
</dbReference>
<dbReference type="InterPro" id="IPR008030">
    <property type="entry name" value="NmrA-like"/>
</dbReference>
<reference evidence="3" key="1">
    <citation type="journal article" date="2019" name="Int. J. Syst. Evol. Microbiol.">
        <title>The Global Catalogue of Microorganisms (GCM) 10K type strain sequencing project: providing services to taxonomists for standard genome sequencing and annotation.</title>
        <authorList>
            <consortium name="The Broad Institute Genomics Platform"/>
            <consortium name="The Broad Institute Genome Sequencing Center for Infectious Disease"/>
            <person name="Wu L."/>
            <person name="Ma J."/>
        </authorList>
    </citation>
    <scope>NUCLEOTIDE SEQUENCE [LARGE SCALE GENOMIC DNA]</scope>
    <source>
        <strain evidence="3">SYNS20</strain>
    </source>
</reference>
<comment type="caution">
    <text evidence="2">The sequence shown here is derived from an EMBL/GenBank/DDBJ whole genome shotgun (WGS) entry which is preliminary data.</text>
</comment>
<dbReference type="SUPFAM" id="SSF51735">
    <property type="entry name" value="NAD(P)-binding Rossmann-fold domains"/>
    <property type="match status" value="1"/>
</dbReference>
<evidence type="ECO:0000313" key="3">
    <source>
        <dbReference type="Proteomes" id="UP001596523"/>
    </source>
</evidence>